<accession>A0A8T8WKI9</accession>
<dbReference type="RefSeq" id="XP_025522275.1">
    <property type="nucleotide sequence ID" value="XM_025666621.1"/>
</dbReference>
<dbReference type="EMBL" id="KZ824872">
    <property type="protein sequence ID" value="RAH76381.1"/>
    <property type="molecule type" value="Genomic_DNA"/>
</dbReference>
<evidence type="ECO:0000256" key="1">
    <source>
        <dbReference type="SAM" id="SignalP"/>
    </source>
</evidence>
<dbReference type="GeneID" id="37170313"/>
<protein>
    <submittedName>
        <fullName evidence="2">Uncharacterized protein</fullName>
    </submittedName>
</protein>
<proteinExistence type="predicted"/>
<sequence length="87" mass="9666">MFSLLPLSWLSVGRLIGTSEYEACLLVIRKSRTLELLSYLVVLNSLIREKRWTPAMTTIIIQDASQSVNSGGALKGRSQNGSRELID</sequence>
<organism evidence="2 3">
    <name type="scientific">Aspergillus japonicus CBS 114.51</name>
    <dbReference type="NCBI Taxonomy" id="1448312"/>
    <lineage>
        <taxon>Eukaryota</taxon>
        <taxon>Fungi</taxon>
        <taxon>Dikarya</taxon>
        <taxon>Ascomycota</taxon>
        <taxon>Pezizomycotina</taxon>
        <taxon>Eurotiomycetes</taxon>
        <taxon>Eurotiomycetidae</taxon>
        <taxon>Eurotiales</taxon>
        <taxon>Aspergillaceae</taxon>
        <taxon>Aspergillus</taxon>
        <taxon>Aspergillus subgen. Circumdati</taxon>
    </lineage>
</organism>
<dbReference type="Proteomes" id="UP000249497">
    <property type="component" value="Unassembled WGS sequence"/>
</dbReference>
<reference evidence="2 3" key="1">
    <citation type="submission" date="2018-02" db="EMBL/GenBank/DDBJ databases">
        <title>The genomes of Aspergillus section Nigri reveals drivers in fungal speciation.</title>
        <authorList>
            <consortium name="DOE Joint Genome Institute"/>
            <person name="Vesth T.C."/>
            <person name="Nybo J."/>
            <person name="Theobald S."/>
            <person name="Brandl J."/>
            <person name="Frisvad J.C."/>
            <person name="Nielsen K.F."/>
            <person name="Lyhne E.K."/>
            <person name="Kogle M.E."/>
            <person name="Kuo A."/>
            <person name="Riley R."/>
            <person name="Clum A."/>
            <person name="Nolan M."/>
            <person name="Lipzen A."/>
            <person name="Salamov A."/>
            <person name="Henrissat B."/>
            <person name="Wiebenga A."/>
            <person name="De vries R.P."/>
            <person name="Grigoriev I.V."/>
            <person name="Mortensen U.H."/>
            <person name="Andersen M.R."/>
            <person name="Baker S.E."/>
        </authorList>
    </citation>
    <scope>NUCLEOTIDE SEQUENCE [LARGE SCALE GENOMIC DNA]</scope>
    <source>
        <strain evidence="2 3">CBS 114.51</strain>
    </source>
</reference>
<evidence type="ECO:0000313" key="3">
    <source>
        <dbReference type="Proteomes" id="UP000249497"/>
    </source>
</evidence>
<feature type="signal peptide" evidence="1">
    <location>
        <begin position="1"/>
        <end position="17"/>
    </location>
</feature>
<name>A0A8T8WKI9_ASPJA</name>
<dbReference type="AlphaFoldDB" id="A0A8T8WKI9"/>
<feature type="chain" id="PRO_5035904352" evidence="1">
    <location>
        <begin position="18"/>
        <end position="87"/>
    </location>
</feature>
<gene>
    <name evidence="2" type="ORF">BO86DRAFT_18510</name>
</gene>
<keyword evidence="1" id="KW-0732">Signal</keyword>
<evidence type="ECO:0000313" key="2">
    <source>
        <dbReference type="EMBL" id="RAH76381.1"/>
    </source>
</evidence>
<keyword evidence="3" id="KW-1185">Reference proteome</keyword>